<protein>
    <submittedName>
        <fullName evidence="1">Uncharacterized protein</fullName>
    </submittedName>
</protein>
<dbReference type="Proteomes" id="UP000479241">
    <property type="component" value="Unassembled WGS sequence"/>
</dbReference>
<name>A0A6L9W8A4_9ACTN</name>
<evidence type="ECO:0000313" key="2">
    <source>
        <dbReference type="Proteomes" id="UP000479241"/>
    </source>
</evidence>
<accession>A0A6L9W8A4</accession>
<gene>
    <name evidence="1" type="ORF">GCU60_18555</name>
</gene>
<reference evidence="1 2" key="1">
    <citation type="submission" date="2019-12" db="EMBL/GenBank/DDBJ databases">
        <title>the WGS of Blastococcus saxobsidens 67B17.</title>
        <authorList>
            <person name="Jiang Z."/>
        </authorList>
    </citation>
    <scope>NUCLEOTIDE SEQUENCE [LARGE SCALE GENOMIC DNA]</scope>
    <source>
        <strain evidence="1 2">67B17</strain>
    </source>
</reference>
<dbReference type="AlphaFoldDB" id="A0A6L9W8A4"/>
<dbReference type="EMBL" id="JAAGWG010000040">
    <property type="protein sequence ID" value="NEK87744.1"/>
    <property type="molecule type" value="Genomic_DNA"/>
</dbReference>
<evidence type="ECO:0000313" key="1">
    <source>
        <dbReference type="EMBL" id="NEK87744.1"/>
    </source>
</evidence>
<proteinExistence type="predicted"/>
<organism evidence="1 2">
    <name type="scientific">Blastococcus saxobsidens</name>
    <dbReference type="NCBI Taxonomy" id="138336"/>
    <lineage>
        <taxon>Bacteria</taxon>
        <taxon>Bacillati</taxon>
        <taxon>Actinomycetota</taxon>
        <taxon>Actinomycetes</taxon>
        <taxon>Geodermatophilales</taxon>
        <taxon>Geodermatophilaceae</taxon>
        <taxon>Blastococcus</taxon>
    </lineage>
</organism>
<comment type="caution">
    <text evidence="1">The sequence shown here is derived from an EMBL/GenBank/DDBJ whole genome shotgun (WGS) entry which is preliminary data.</text>
</comment>
<sequence>MDTTQLTAEIGPQYDLRALATTARMGAPPARSAAVAWGTFPPQVAASGGITYTAGELLHDWLLGQRSGLNRAALAALSAANAPSLFSAEANPAESGLAEGRQPAGP</sequence>